<accession>A0A1W0X370</accession>
<organism evidence="1 2">
    <name type="scientific">Hypsibius exemplaris</name>
    <name type="common">Freshwater tardigrade</name>
    <dbReference type="NCBI Taxonomy" id="2072580"/>
    <lineage>
        <taxon>Eukaryota</taxon>
        <taxon>Metazoa</taxon>
        <taxon>Ecdysozoa</taxon>
        <taxon>Tardigrada</taxon>
        <taxon>Eutardigrada</taxon>
        <taxon>Parachela</taxon>
        <taxon>Hypsibioidea</taxon>
        <taxon>Hypsibiidae</taxon>
        <taxon>Hypsibius</taxon>
    </lineage>
</organism>
<reference evidence="2" key="1">
    <citation type="submission" date="2017-01" db="EMBL/GenBank/DDBJ databases">
        <title>Comparative genomics of anhydrobiosis in the tardigrade Hypsibius dujardini.</title>
        <authorList>
            <person name="Yoshida Y."/>
            <person name="Koutsovoulos G."/>
            <person name="Laetsch D."/>
            <person name="Stevens L."/>
            <person name="Kumar S."/>
            <person name="Horikawa D."/>
            <person name="Ishino K."/>
            <person name="Komine S."/>
            <person name="Tomita M."/>
            <person name="Blaxter M."/>
            <person name="Arakawa K."/>
        </authorList>
    </citation>
    <scope>NUCLEOTIDE SEQUENCE [LARGE SCALE GENOMIC DNA]</scope>
    <source>
        <strain evidence="2">Z151</strain>
    </source>
</reference>
<sequence>MISEEIRNLIVSWLSRGFSVLQIADMLQNKVSKRSTYCFASENAEKARRKAKKPKKQPMRKMIPAMVRRMVRMLTIGKAHHSLPFCGQRSPT</sequence>
<evidence type="ECO:0000313" key="2">
    <source>
        <dbReference type="Proteomes" id="UP000192578"/>
    </source>
</evidence>
<protein>
    <submittedName>
        <fullName evidence="1">Uncharacterized protein</fullName>
    </submittedName>
</protein>
<proteinExistence type="predicted"/>
<gene>
    <name evidence="1" type="ORF">BV898_04149</name>
</gene>
<name>A0A1W0X370_HYPEX</name>
<comment type="caution">
    <text evidence="1">The sequence shown here is derived from an EMBL/GenBank/DDBJ whole genome shotgun (WGS) entry which is preliminary data.</text>
</comment>
<dbReference type="AlphaFoldDB" id="A0A1W0X370"/>
<dbReference type="EMBL" id="MTYJ01000020">
    <property type="protein sequence ID" value="OQV21936.1"/>
    <property type="molecule type" value="Genomic_DNA"/>
</dbReference>
<dbReference type="Proteomes" id="UP000192578">
    <property type="component" value="Unassembled WGS sequence"/>
</dbReference>
<evidence type="ECO:0000313" key="1">
    <source>
        <dbReference type="EMBL" id="OQV21936.1"/>
    </source>
</evidence>
<keyword evidence="2" id="KW-1185">Reference proteome</keyword>